<protein>
    <submittedName>
        <fullName evidence="1">Uncharacterized protein</fullName>
    </submittedName>
</protein>
<reference evidence="1" key="1">
    <citation type="journal article" date="2014" name="Front. Microbiol.">
        <title>High frequency of phylogenetically diverse reductive dehalogenase-homologous genes in deep subseafloor sedimentary metagenomes.</title>
        <authorList>
            <person name="Kawai M."/>
            <person name="Futagami T."/>
            <person name="Toyoda A."/>
            <person name="Takaki Y."/>
            <person name="Nishi S."/>
            <person name="Hori S."/>
            <person name="Arai W."/>
            <person name="Tsubouchi T."/>
            <person name="Morono Y."/>
            <person name="Uchiyama I."/>
            <person name="Ito T."/>
            <person name="Fujiyama A."/>
            <person name="Inagaki F."/>
            <person name="Takami H."/>
        </authorList>
    </citation>
    <scope>NUCLEOTIDE SEQUENCE</scope>
    <source>
        <strain evidence="1">Expedition CK06-06</strain>
    </source>
</reference>
<gene>
    <name evidence="1" type="ORF">S01H1_20677</name>
</gene>
<sequence>MASRQLYVFLLLALCSSTQAALQPCEVAVLANSSFPGSRELAEYYCRARNIPVGHIISFAMPDGELVARSLYEKAVVPQV</sequence>
<dbReference type="EMBL" id="BARS01011352">
    <property type="protein sequence ID" value="GAF88959.1"/>
    <property type="molecule type" value="Genomic_DNA"/>
</dbReference>
<comment type="caution">
    <text evidence="1">The sequence shown here is derived from an EMBL/GenBank/DDBJ whole genome shotgun (WGS) entry which is preliminary data.</text>
</comment>
<proteinExistence type="predicted"/>
<name>X0T701_9ZZZZ</name>
<dbReference type="AlphaFoldDB" id="X0T701"/>
<evidence type="ECO:0000313" key="1">
    <source>
        <dbReference type="EMBL" id="GAF88959.1"/>
    </source>
</evidence>
<organism evidence="1">
    <name type="scientific">marine sediment metagenome</name>
    <dbReference type="NCBI Taxonomy" id="412755"/>
    <lineage>
        <taxon>unclassified sequences</taxon>
        <taxon>metagenomes</taxon>
        <taxon>ecological metagenomes</taxon>
    </lineage>
</organism>
<accession>X0T701</accession>
<feature type="non-terminal residue" evidence="1">
    <location>
        <position position="80"/>
    </location>
</feature>